<keyword evidence="3" id="KW-1185">Reference proteome</keyword>
<dbReference type="RefSeq" id="WP_013182216.1">
    <property type="nucleotide sequence ID" value="NC_014225.1"/>
</dbReference>
<dbReference type="CAZy" id="GT20">
    <property type="family name" value="Glycosyltransferase Family 20"/>
</dbReference>
<dbReference type="Gene3D" id="3.40.50.2000">
    <property type="entry name" value="Glycogen Phosphorylase B"/>
    <property type="match status" value="2"/>
</dbReference>
<dbReference type="Pfam" id="PF00982">
    <property type="entry name" value="Glyco_transf_20"/>
    <property type="match status" value="1"/>
</dbReference>
<evidence type="ECO:0000313" key="2">
    <source>
        <dbReference type="EMBL" id="ADI38503.1"/>
    </source>
</evidence>
<dbReference type="GO" id="GO:0005992">
    <property type="term" value="P:trehalose biosynthetic process"/>
    <property type="evidence" value="ECO:0007669"/>
    <property type="project" value="InterPro"/>
</dbReference>
<dbReference type="PANTHER" id="PTHR10788">
    <property type="entry name" value="TREHALOSE-6-PHOSPHATE SYNTHASE"/>
    <property type="match status" value="1"/>
</dbReference>
<comment type="similarity">
    <text evidence="1">Belongs to the glycosyltransferase 20 family.</text>
</comment>
<name>D6YWJ2_WADCW</name>
<organism evidence="2 3">
    <name type="scientific">Waddlia chondrophila (strain ATCC VR-1470 / WSU 86-1044)</name>
    <dbReference type="NCBI Taxonomy" id="716544"/>
    <lineage>
        <taxon>Bacteria</taxon>
        <taxon>Pseudomonadati</taxon>
        <taxon>Chlamydiota</taxon>
        <taxon>Chlamydiia</taxon>
        <taxon>Parachlamydiales</taxon>
        <taxon>Waddliaceae</taxon>
        <taxon>Waddlia</taxon>
    </lineage>
</organism>
<dbReference type="GO" id="GO:0003825">
    <property type="term" value="F:alpha,alpha-trehalose-phosphate synthase (UDP-forming) activity"/>
    <property type="evidence" value="ECO:0007669"/>
    <property type="project" value="UniProtKB-EC"/>
</dbReference>
<protein>
    <submittedName>
        <fullName evidence="2">Alpha,alpha-trehalose-phosphate synthase</fullName>
        <ecNumber evidence="2">2.4.1.15</ecNumber>
    </submittedName>
</protein>
<evidence type="ECO:0000256" key="1">
    <source>
        <dbReference type="ARBA" id="ARBA00008799"/>
    </source>
</evidence>
<reference evidence="2 3" key="1">
    <citation type="journal article" date="2010" name="PLoS ONE">
        <title>The Waddlia genome: a window into chlamydial biology.</title>
        <authorList>
            <person name="Bertelli C."/>
            <person name="Collyn F."/>
            <person name="Croxatto A."/>
            <person name="Ruckert C."/>
            <person name="Polkinghorne A."/>
            <person name="Kebbi-Beghdadi C."/>
            <person name="Goesmann A."/>
            <person name="Vaughan L."/>
            <person name="Greub G."/>
        </authorList>
    </citation>
    <scope>NUCLEOTIDE SEQUENCE [LARGE SCALE GENOMIC DNA]</scope>
    <source>
        <strain evidence="3">ATCC VR-1470 / WSU 86-1044</strain>
    </source>
</reference>
<dbReference type="KEGG" id="wch:wcw_1146"/>
<keyword evidence="2" id="KW-0808">Transferase</keyword>
<dbReference type="Proteomes" id="UP000001505">
    <property type="component" value="Chromosome"/>
</dbReference>
<accession>D6YWJ2</accession>
<dbReference type="CDD" id="cd03788">
    <property type="entry name" value="GT20_TPS"/>
    <property type="match status" value="1"/>
</dbReference>
<dbReference type="eggNOG" id="COG0380">
    <property type="taxonomic scope" value="Bacteria"/>
</dbReference>
<evidence type="ECO:0000313" key="3">
    <source>
        <dbReference type="Proteomes" id="UP000001505"/>
    </source>
</evidence>
<proteinExistence type="inferred from homology"/>
<keyword evidence="2" id="KW-0328">Glycosyltransferase</keyword>
<dbReference type="SUPFAM" id="SSF53756">
    <property type="entry name" value="UDP-Glycosyltransferase/glycogen phosphorylase"/>
    <property type="match status" value="1"/>
</dbReference>
<dbReference type="STRING" id="716544.wcw_1146"/>
<dbReference type="EMBL" id="CP001928">
    <property type="protein sequence ID" value="ADI38503.1"/>
    <property type="molecule type" value="Genomic_DNA"/>
</dbReference>
<gene>
    <name evidence="2" type="primary">otsA</name>
    <name evidence="2" type="ordered locus">wcw_1146</name>
</gene>
<dbReference type="HOGENOM" id="CLU_002351_7_1_0"/>
<sequence>MNSELIVVSNRLPYYQNKKKVWKRAAGGLINAVEPIVIESKGTWIGWDGNDSKQLTQYQVNQLSCETRQLPDSYKINCVPLTKEEASIYYDHFCNETLWALFHYFFEKCSINEESWKMYKIINERFAEIISQTAAKGASVWIHDYHLMLVPRYLKLLRPELDMHFFLHTPFPHIDIYSILPWGREILHSLLQCSSVGFHHESYLSNFRGAAKRLNVETNDCQTFTNPISIDFELFDTASRSHIVQTKQSAFKESMGNIQILLSIDRIDYSKGIKERLLAIESLLKSRPDLIEKFVYYQLTIPSRENVGSYQELKKEVDELVGRINGSYATEKWAPIHYHYGTKSFEQLTAIYLASDICLVTPLRDGMNLVCKEFIAAHSDEKGVLILSQFAGAISEINDCLAANPYSINNLKLAIETALEMPEPERTDRMKNMRSSISKHNIHHWWKICRKYFKLYPRIGILK</sequence>
<dbReference type="AlphaFoldDB" id="D6YWJ2"/>
<dbReference type="OrthoDB" id="9761633at2"/>
<dbReference type="InterPro" id="IPR001830">
    <property type="entry name" value="Glyco_trans_20"/>
</dbReference>
<dbReference type="PANTHER" id="PTHR10788:SF106">
    <property type="entry name" value="BCDNA.GH08860"/>
    <property type="match status" value="1"/>
</dbReference>
<dbReference type="EC" id="2.4.1.15" evidence="2"/>